<keyword evidence="1" id="KW-1133">Transmembrane helix</keyword>
<keyword evidence="1" id="KW-0812">Transmembrane</keyword>
<gene>
    <name evidence="2" type="ORF">GCM10023187_44430</name>
</gene>
<evidence type="ECO:0000313" key="3">
    <source>
        <dbReference type="Proteomes" id="UP001500936"/>
    </source>
</evidence>
<dbReference type="Proteomes" id="UP001500936">
    <property type="component" value="Unassembled WGS sequence"/>
</dbReference>
<sequence length="103" mass="11774">MLKRMSTRTKWLLLAPFSLMLIGYGLCVFSGAANAMHNGQPFSQWFILGTYSLVLINGGISLFGHAVRLRVMMDTRQIIRRQLKKELKSRQKRKASFGNRNEA</sequence>
<feature type="transmembrane region" description="Helical" evidence="1">
    <location>
        <begin position="45"/>
        <end position="67"/>
    </location>
</feature>
<keyword evidence="1" id="KW-0472">Membrane</keyword>
<protein>
    <submittedName>
        <fullName evidence="2">Uncharacterized protein</fullName>
    </submittedName>
</protein>
<evidence type="ECO:0000313" key="2">
    <source>
        <dbReference type="EMBL" id="GAA4414672.1"/>
    </source>
</evidence>
<name>A0ABP8KRS9_9BACT</name>
<proteinExistence type="predicted"/>
<accession>A0ABP8KRS9</accession>
<comment type="caution">
    <text evidence="2">The sequence shown here is derived from an EMBL/GenBank/DDBJ whole genome shotgun (WGS) entry which is preliminary data.</text>
</comment>
<reference evidence="3" key="1">
    <citation type="journal article" date="2019" name="Int. J. Syst. Evol. Microbiol.">
        <title>The Global Catalogue of Microorganisms (GCM) 10K type strain sequencing project: providing services to taxonomists for standard genome sequencing and annotation.</title>
        <authorList>
            <consortium name="The Broad Institute Genomics Platform"/>
            <consortium name="The Broad Institute Genome Sequencing Center for Infectious Disease"/>
            <person name="Wu L."/>
            <person name="Ma J."/>
        </authorList>
    </citation>
    <scope>NUCLEOTIDE SEQUENCE [LARGE SCALE GENOMIC DNA]</scope>
    <source>
        <strain evidence="3">JCM 17925</strain>
    </source>
</reference>
<dbReference type="EMBL" id="BAABHB010000012">
    <property type="protein sequence ID" value="GAA4414672.1"/>
    <property type="molecule type" value="Genomic_DNA"/>
</dbReference>
<evidence type="ECO:0000256" key="1">
    <source>
        <dbReference type="SAM" id="Phobius"/>
    </source>
</evidence>
<keyword evidence="3" id="KW-1185">Reference proteome</keyword>
<organism evidence="2 3">
    <name type="scientific">Nibrella viscosa</name>
    <dbReference type="NCBI Taxonomy" id="1084524"/>
    <lineage>
        <taxon>Bacteria</taxon>
        <taxon>Pseudomonadati</taxon>
        <taxon>Bacteroidota</taxon>
        <taxon>Cytophagia</taxon>
        <taxon>Cytophagales</taxon>
        <taxon>Spirosomataceae</taxon>
        <taxon>Nibrella</taxon>
    </lineage>
</organism>